<organism evidence="8">
    <name type="scientific">Lygus hesperus</name>
    <name type="common">Western plant bug</name>
    <dbReference type="NCBI Taxonomy" id="30085"/>
    <lineage>
        <taxon>Eukaryota</taxon>
        <taxon>Metazoa</taxon>
        <taxon>Ecdysozoa</taxon>
        <taxon>Arthropoda</taxon>
        <taxon>Hexapoda</taxon>
        <taxon>Insecta</taxon>
        <taxon>Pterygota</taxon>
        <taxon>Neoptera</taxon>
        <taxon>Paraneoptera</taxon>
        <taxon>Hemiptera</taxon>
        <taxon>Heteroptera</taxon>
        <taxon>Panheteroptera</taxon>
        <taxon>Cimicomorpha</taxon>
        <taxon>Miridae</taxon>
        <taxon>Mirini</taxon>
        <taxon>Lygus</taxon>
    </lineage>
</organism>
<feature type="region of interest" description="Disordered" evidence="4">
    <location>
        <begin position="84"/>
        <end position="103"/>
    </location>
</feature>
<dbReference type="InterPro" id="IPR009723">
    <property type="entry name" value="Pop1_N"/>
</dbReference>
<dbReference type="GO" id="GO:0001682">
    <property type="term" value="P:tRNA 5'-leader removal"/>
    <property type="evidence" value="ECO:0007669"/>
    <property type="project" value="InterPro"/>
</dbReference>
<sequence length="812" mass="93225">MDEDQPISSRGPQFDELLGGDESIPPSVVVNDFLEARITEIEALSSVIENPTQFASRKDFPRHLRRRAMSHNVKRIPKRIRGLHESLREKSNTREGPNKVPRRKWRRRPRELLKEYNRRQRKFIWLETHIWHAKRFHMVEKWGYKLPYRPCDKNYRACYRASAEHCLLQDFSYLNCIELRGDFHCIIEGLKCHTSDRTGNTFDSRLVIDGRRSGRTMFYHGNRFPRGAIGEVDFLWNSSIEKDRVVWIWAHPAYAAEIIYDLVTTFGLAKEEDMETDNTPPEGVEMEKLEKRNVPFCRTPKYSNGGLRMTILKDTLNRFRLTGPLSQAVIAKVLQAVDFKKRSVDDWATKFHGEDPSRKLVYSNQVKVWRKVRSFTSPAQLPPNCVMPLTVYDPRFTAPKIRTKAMYSEDGPELIQSPLEAKELTSPIWSSDVRDQVTADKLSTAQVNEMRSDKLVPGLDVEKAESADINFPAIPVLLLQRPGSQQMGKRLGYNSGWDIICPAGYGMPLWVALVMSGGRAAGIRENELLERESWVIGPFVPDSDAGLREDNERKKELLDKHFRLPPAKRHNYTELGVPSPFKCQWDLLVRDWSDQDEFYVLRNKFVLRSLQNSLDNRVKVCRIDPPGALLAVSITFPPHKGKGLLSPFAHICIPQKGDTELQGKPHASHRPIVEPKHQDANRTKRRELHTLHQSLLKRLARKRKKARDAKKTGKEVTETDADSKEIVEEHAKLLQELWLPSNSSIKNHCLRTVIGFVTNGDYSFTESMSSGVGYLSLDGLLYYLSTVPVGNEVLVRCTNSSQYRSARINIIL</sequence>
<comment type="subcellular location">
    <subcellularLocation>
        <location evidence="1">Nucleus</location>
    </subcellularLocation>
</comment>
<accession>A0A0A9VWT9</accession>
<evidence type="ECO:0000259" key="6">
    <source>
        <dbReference type="Pfam" id="PF08170"/>
    </source>
</evidence>
<dbReference type="Pfam" id="PF22770">
    <property type="entry name" value="POP1_C"/>
    <property type="match status" value="1"/>
</dbReference>
<dbReference type="Pfam" id="PF08170">
    <property type="entry name" value="POPLD"/>
    <property type="match status" value="1"/>
</dbReference>
<dbReference type="GO" id="GO:0000172">
    <property type="term" value="C:ribonuclease MRP complex"/>
    <property type="evidence" value="ECO:0007669"/>
    <property type="project" value="InterPro"/>
</dbReference>
<reference evidence="8" key="1">
    <citation type="journal article" date="2014" name="PLoS ONE">
        <title>Transcriptome-Based Identification of ABC Transporters in the Western Tarnished Plant Bug Lygus hesperus.</title>
        <authorList>
            <person name="Hull J.J."/>
            <person name="Chaney K."/>
            <person name="Geib S.M."/>
            <person name="Fabrick J.A."/>
            <person name="Brent C.S."/>
            <person name="Walsh D."/>
            <person name="Lavine L.C."/>
        </authorList>
    </citation>
    <scope>NUCLEOTIDE SEQUENCE</scope>
</reference>
<evidence type="ECO:0000256" key="4">
    <source>
        <dbReference type="SAM" id="MobiDB-lite"/>
    </source>
</evidence>
<dbReference type="GO" id="GO:0005655">
    <property type="term" value="C:nucleolar ribonuclease P complex"/>
    <property type="evidence" value="ECO:0007669"/>
    <property type="project" value="InterPro"/>
</dbReference>
<proteinExistence type="predicted"/>
<dbReference type="InterPro" id="IPR012590">
    <property type="entry name" value="POPLD_dom"/>
</dbReference>
<reference evidence="9" key="3">
    <citation type="submission" date="2014-09" db="EMBL/GenBank/DDBJ databases">
        <authorList>
            <person name="Magalhaes I.L.F."/>
            <person name="Oliveira U."/>
            <person name="Santos F.R."/>
            <person name="Vidigal T.H.D.A."/>
            <person name="Brescovit A.D."/>
            <person name="Santos A.J."/>
        </authorList>
    </citation>
    <scope>NUCLEOTIDE SEQUENCE</scope>
</reference>
<dbReference type="PANTHER" id="PTHR22731">
    <property type="entry name" value="RIBONUCLEASES P/MRP PROTEIN SUBUNIT POP1"/>
    <property type="match status" value="1"/>
</dbReference>
<evidence type="ECO:0000256" key="2">
    <source>
        <dbReference type="ARBA" id="ARBA00022694"/>
    </source>
</evidence>
<evidence type="ECO:0000313" key="9">
    <source>
        <dbReference type="EMBL" id="JAG64000.1"/>
    </source>
</evidence>
<feature type="compositionally biased region" description="Basic and acidic residues" evidence="4">
    <location>
        <begin position="84"/>
        <end position="97"/>
    </location>
</feature>
<dbReference type="PANTHER" id="PTHR22731:SF3">
    <property type="entry name" value="RIBONUCLEASES P_MRP PROTEIN SUBUNIT POP1"/>
    <property type="match status" value="1"/>
</dbReference>
<dbReference type="InterPro" id="IPR055079">
    <property type="entry name" value="POP1_C"/>
</dbReference>
<dbReference type="InterPro" id="IPR039182">
    <property type="entry name" value="Pop1"/>
</dbReference>
<protein>
    <submittedName>
        <fullName evidence="8">Ribonucleases P/MRP protein subunit POP1</fullName>
    </submittedName>
</protein>
<feature type="compositionally biased region" description="Basic and acidic residues" evidence="4">
    <location>
        <begin position="709"/>
        <end position="721"/>
    </location>
</feature>
<evidence type="ECO:0000313" key="8">
    <source>
        <dbReference type="EMBL" id="JAF98672.1"/>
    </source>
</evidence>
<feature type="region of interest" description="Disordered" evidence="4">
    <location>
        <begin position="1"/>
        <end position="21"/>
    </location>
</feature>
<gene>
    <name evidence="8" type="primary">POP1_0</name>
    <name evidence="8" type="ORF">CM83_51412</name>
</gene>
<feature type="compositionally biased region" description="Polar residues" evidence="4">
    <location>
        <begin position="1"/>
        <end position="11"/>
    </location>
</feature>
<dbReference type="EMBL" id="GBHO01044931">
    <property type="protein sequence ID" value="JAF98672.1"/>
    <property type="molecule type" value="Transcribed_RNA"/>
</dbReference>
<feature type="region of interest" description="Disordered" evidence="4">
    <location>
        <begin position="702"/>
        <end position="721"/>
    </location>
</feature>
<dbReference type="EMBL" id="GBRD01001821">
    <property type="protein sequence ID" value="JAG64000.1"/>
    <property type="molecule type" value="Transcribed_RNA"/>
</dbReference>
<evidence type="ECO:0000259" key="5">
    <source>
        <dbReference type="Pfam" id="PF06978"/>
    </source>
</evidence>
<reference evidence="8" key="2">
    <citation type="submission" date="2014-07" db="EMBL/GenBank/DDBJ databases">
        <authorList>
            <person name="Hull J."/>
        </authorList>
    </citation>
    <scope>NUCLEOTIDE SEQUENCE</scope>
</reference>
<dbReference type="AlphaFoldDB" id="A0A0A9VWT9"/>
<name>A0A0A9VWT9_LYGHE</name>
<dbReference type="Pfam" id="PF06978">
    <property type="entry name" value="POP1_N"/>
    <property type="match status" value="1"/>
</dbReference>
<evidence type="ECO:0000259" key="7">
    <source>
        <dbReference type="Pfam" id="PF22770"/>
    </source>
</evidence>
<keyword evidence="3" id="KW-0539">Nucleus</keyword>
<feature type="domain" description="POP1 C-terminal" evidence="7">
    <location>
        <begin position="631"/>
        <end position="811"/>
    </location>
</feature>
<evidence type="ECO:0000256" key="3">
    <source>
        <dbReference type="ARBA" id="ARBA00023242"/>
    </source>
</evidence>
<feature type="domain" description="POPLD" evidence="6">
    <location>
        <begin position="496"/>
        <end position="585"/>
    </location>
</feature>
<evidence type="ECO:0000256" key="1">
    <source>
        <dbReference type="ARBA" id="ARBA00004123"/>
    </source>
</evidence>
<keyword evidence="2" id="KW-0819">tRNA processing</keyword>
<feature type="domain" description="Pop1 N-terminal" evidence="5">
    <location>
        <begin position="91"/>
        <end position="181"/>
    </location>
</feature>